<dbReference type="AlphaFoldDB" id="D7L5C4"/>
<dbReference type="HOGENOM" id="CLU_2515706_0_0_1"/>
<keyword evidence="1" id="KW-0472">Membrane</keyword>
<proteinExistence type="predicted"/>
<dbReference type="Gramene" id="Al_scaffold_0003_4043">
    <property type="protein sequence ID" value="Al_scaffold_0003_4043"/>
    <property type="gene ID" value="Al_scaffold_0003_4043"/>
</dbReference>
<dbReference type="Proteomes" id="UP000008694">
    <property type="component" value="Unassembled WGS sequence"/>
</dbReference>
<keyword evidence="3" id="KW-1185">Reference proteome</keyword>
<gene>
    <name evidence="2" type="ORF">ARALYDRAFT_674846</name>
</gene>
<organism evidence="3">
    <name type="scientific">Arabidopsis lyrata subsp. lyrata</name>
    <name type="common">Lyre-leaved rock-cress</name>
    <dbReference type="NCBI Taxonomy" id="81972"/>
    <lineage>
        <taxon>Eukaryota</taxon>
        <taxon>Viridiplantae</taxon>
        <taxon>Streptophyta</taxon>
        <taxon>Embryophyta</taxon>
        <taxon>Tracheophyta</taxon>
        <taxon>Spermatophyta</taxon>
        <taxon>Magnoliopsida</taxon>
        <taxon>eudicotyledons</taxon>
        <taxon>Gunneridae</taxon>
        <taxon>Pentapetalae</taxon>
        <taxon>rosids</taxon>
        <taxon>malvids</taxon>
        <taxon>Brassicales</taxon>
        <taxon>Brassicaceae</taxon>
        <taxon>Camelineae</taxon>
        <taxon>Arabidopsis</taxon>
    </lineage>
</organism>
<name>D7L5C4_ARALL</name>
<protein>
    <submittedName>
        <fullName evidence="2">Predicted protein</fullName>
    </submittedName>
</protein>
<feature type="transmembrane region" description="Helical" evidence="1">
    <location>
        <begin position="61"/>
        <end position="83"/>
    </location>
</feature>
<reference evidence="3" key="1">
    <citation type="journal article" date="2011" name="Nat. Genet.">
        <title>The Arabidopsis lyrata genome sequence and the basis of rapid genome size change.</title>
        <authorList>
            <person name="Hu T.T."/>
            <person name="Pattyn P."/>
            <person name="Bakker E.G."/>
            <person name="Cao J."/>
            <person name="Cheng J.-F."/>
            <person name="Clark R.M."/>
            <person name="Fahlgren N."/>
            <person name="Fawcett J.A."/>
            <person name="Grimwood J."/>
            <person name="Gundlach H."/>
            <person name="Haberer G."/>
            <person name="Hollister J.D."/>
            <person name="Ossowski S."/>
            <person name="Ottilar R.P."/>
            <person name="Salamov A.A."/>
            <person name="Schneeberger K."/>
            <person name="Spannagl M."/>
            <person name="Wang X."/>
            <person name="Yang L."/>
            <person name="Nasrallah M.E."/>
            <person name="Bergelson J."/>
            <person name="Carrington J.C."/>
            <person name="Gaut B.S."/>
            <person name="Schmutz J."/>
            <person name="Mayer K.F.X."/>
            <person name="Van de Peer Y."/>
            <person name="Grigoriev I.V."/>
            <person name="Nordborg M."/>
            <person name="Weigel D."/>
            <person name="Guo Y.-L."/>
        </authorList>
    </citation>
    <scope>NUCLEOTIDE SEQUENCE [LARGE SCALE GENOMIC DNA]</scope>
    <source>
        <strain evidence="3">cv. MN47</strain>
    </source>
</reference>
<dbReference type="EMBL" id="GL348715">
    <property type="protein sequence ID" value="EFH62574.1"/>
    <property type="molecule type" value="Genomic_DNA"/>
</dbReference>
<sequence length="85" mass="10241">MDWVLYVPLEQRDRQVDRKNLLDIRTFKVDESKQSTVVQIRFPFEPPDFLLYHNRDYSSEVLSIVFQLIDIWINILLIGSLVWSE</sequence>
<keyword evidence="1" id="KW-0812">Transmembrane</keyword>
<keyword evidence="1" id="KW-1133">Transmembrane helix</keyword>
<evidence type="ECO:0000256" key="1">
    <source>
        <dbReference type="SAM" id="Phobius"/>
    </source>
</evidence>
<evidence type="ECO:0000313" key="3">
    <source>
        <dbReference type="Proteomes" id="UP000008694"/>
    </source>
</evidence>
<accession>D7L5C4</accession>
<evidence type="ECO:0000313" key="2">
    <source>
        <dbReference type="EMBL" id="EFH62574.1"/>
    </source>
</evidence>